<dbReference type="SUPFAM" id="SSF52540">
    <property type="entry name" value="P-loop containing nucleoside triphosphate hydrolases"/>
    <property type="match status" value="1"/>
</dbReference>
<evidence type="ECO:0000313" key="7">
    <source>
        <dbReference type="Proteomes" id="UP000196475"/>
    </source>
</evidence>
<dbReference type="PROSITE" id="PS50045">
    <property type="entry name" value="SIGMA54_INTERACT_4"/>
    <property type="match status" value="1"/>
</dbReference>
<dbReference type="EMBL" id="LZRT01000056">
    <property type="protein sequence ID" value="OUM88832.1"/>
    <property type="molecule type" value="Genomic_DNA"/>
</dbReference>
<comment type="caution">
    <text evidence="6">The sequence shown here is derived from an EMBL/GenBank/DDBJ whole genome shotgun (WGS) entry which is preliminary data.</text>
</comment>
<keyword evidence="4" id="KW-0804">Transcription</keyword>
<dbReference type="PRINTS" id="PR01590">
    <property type="entry name" value="HTHFIS"/>
</dbReference>
<keyword evidence="3" id="KW-0805">Transcription regulation</keyword>
<protein>
    <recommendedName>
        <fullName evidence="5">Sigma-54 factor interaction domain-containing protein</fullName>
    </recommendedName>
</protein>
<evidence type="ECO:0000256" key="1">
    <source>
        <dbReference type="ARBA" id="ARBA00022741"/>
    </source>
</evidence>
<dbReference type="CDD" id="cd00009">
    <property type="entry name" value="AAA"/>
    <property type="match status" value="1"/>
</dbReference>
<dbReference type="SMART" id="SM00382">
    <property type="entry name" value="AAA"/>
    <property type="match status" value="1"/>
</dbReference>
<dbReference type="Gene3D" id="3.40.50.300">
    <property type="entry name" value="P-loop containing nucleotide triphosphate hydrolases"/>
    <property type="match status" value="1"/>
</dbReference>
<dbReference type="Gene3D" id="1.10.8.60">
    <property type="match status" value="1"/>
</dbReference>
<dbReference type="AlphaFoldDB" id="A0A1Y3PN73"/>
<accession>A0A1Y3PN73</accession>
<name>A0A1Y3PN73_9BACI</name>
<dbReference type="PROSITE" id="PS00675">
    <property type="entry name" value="SIGMA54_INTERACT_1"/>
    <property type="match status" value="1"/>
</dbReference>
<evidence type="ECO:0000256" key="4">
    <source>
        <dbReference type="ARBA" id="ARBA00023163"/>
    </source>
</evidence>
<dbReference type="FunFam" id="3.40.50.300:FF:000006">
    <property type="entry name" value="DNA-binding transcriptional regulator NtrC"/>
    <property type="match status" value="1"/>
</dbReference>
<dbReference type="GO" id="GO:0005524">
    <property type="term" value="F:ATP binding"/>
    <property type="evidence" value="ECO:0007669"/>
    <property type="project" value="UniProtKB-KW"/>
</dbReference>
<reference evidence="7" key="1">
    <citation type="submission" date="2016-06" db="EMBL/GenBank/DDBJ databases">
        <authorList>
            <person name="Nascimento L."/>
            <person name="Pereira R.V."/>
            <person name="Martins L.F."/>
            <person name="Quaggio R.B."/>
            <person name="Silva A.M."/>
            <person name="Setubal J.C."/>
        </authorList>
    </citation>
    <scope>NUCLEOTIDE SEQUENCE [LARGE SCALE GENOMIC DNA]</scope>
</reference>
<dbReference type="InterPro" id="IPR002078">
    <property type="entry name" value="Sigma_54_int"/>
</dbReference>
<dbReference type="PANTHER" id="PTHR32071:SF57">
    <property type="entry name" value="C4-DICARBOXYLATE TRANSPORT TRANSCRIPTIONAL REGULATORY PROTEIN DCTD"/>
    <property type="match status" value="1"/>
</dbReference>
<dbReference type="InterPro" id="IPR027417">
    <property type="entry name" value="P-loop_NTPase"/>
</dbReference>
<proteinExistence type="predicted"/>
<evidence type="ECO:0000259" key="5">
    <source>
        <dbReference type="PROSITE" id="PS50045"/>
    </source>
</evidence>
<dbReference type="InterPro" id="IPR003593">
    <property type="entry name" value="AAA+_ATPase"/>
</dbReference>
<feature type="domain" description="Sigma-54 factor interaction" evidence="5">
    <location>
        <begin position="16"/>
        <end position="246"/>
    </location>
</feature>
<keyword evidence="1" id="KW-0547">Nucleotide-binding</keyword>
<dbReference type="InterPro" id="IPR025943">
    <property type="entry name" value="Sigma_54_int_dom_ATP-bd_2"/>
</dbReference>
<keyword evidence="2" id="KW-0067">ATP-binding</keyword>
<dbReference type="InterPro" id="IPR058031">
    <property type="entry name" value="AAA_lid_NorR"/>
</dbReference>
<dbReference type="Gene3D" id="1.10.10.60">
    <property type="entry name" value="Homeodomain-like"/>
    <property type="match status" value="1"/>
</dbReference>
<gene>
    <name evidence="6" type="ORF">BAA01_14520</name>
</gene>
<dbReference type="PROSITE" id="PS00676">
    <property type="entry name" value="SIGMA54_INTERACT_2"/>
    <property type="match status" value="1"/>
</dbReference>
<dbReference type="Pfam" id="PF02954">
    <property type="entry name" value="HTH_8"/>
    <property type="match status" value="1"/>
</dbReference>
<dbReference type="Pfam" id="PF00158">
    <property type="entry name" value="Sigma54_activat"/>
    <property type="match status" value="1"/>
</dbReference>
<dbReference type="SUPFAM" id="SSF46689">
    <property type="entry name" value="Homeodomain-like"/>
    <property type="match status" value="1"/>
</dbReference>
<dbReference type="InterPro" id="IPR025662">
    <property type="entry name" value="Sigma_54_int_dom_ATP-bd_1"/>
</dbReference>
<dbReference type="PANTHER" id="PTHR32071">
    <property type="entry name" value="TRANSCRIPTIONAL REGULATORY PROTEIN"/>
    <property type="match status" value="1"/>
</dbReference>
<dbReference type="GO" id="GO:0006355">
    <property type="term" value="P:regulation of DNA-templated transcription"/>
    <property type="evidence" value="ECO:0007669"/>
    <property type="project" value="InterPro"/>
</dbReference>
<sequence length="341" mass="39291">MAMTKGYASRYSFEDVWSISQIMEETKELAARVAKSTSTVLIHGESGTGKELFAHAIHRLSIRRDQPFVSVNCAAIPEDLFESEFFGYEPGAFSGANAKGKPGKFELANGGTLLLDEISELPYPMQGKLLRVLQEREIERIGGTILNQVDVRIIAASNRPLKPLVQEKKFRADLYYRLRVFPLYIPPLRERKEDILFLAHRFLEHYCKAYGKTTIRLEPEVQQWMESYPWYGNVRELKNFVEAAVLLVDDTDGRLTMEHVKVLMDDEGADVIYPTWKKGETMKETYRFPLSLKQELENLERQLILKALSESKGDRMRAAELLNIHYASLYRKLNKYQLEEG</sequence>
<organism evidence="6 7">
    <name type="scientific">Bacillus thermozeamaize</name>
    <dbReference type="NCBI Taxonomy" id="230954"/>
    <lineage>
        <taxon>Bacteria</taxon>
        <taxon>Bacillati</taxon>
        <taxon>Bacillota</taxon>
        <taxon>Bacilli</taxon>
        <taxon>Bacillales</taxon>
        <taxon>Bacillaceae</taxon>
        <taxon>Bacillus</taxon>
    </lineage>
</organism>
<dbReference type="InterPro" id="IPR002197">
    <property type="entry name" value="HTH_Fis"/>
</dbReference>
<dbReference type="Pfam" id="PF25601">
    <property type="entry name" value="AAA_lid_14"/>
    <property type="match status" value="1"/>
</dbReference>
<dbReference type="InterPro" id="IPR009057">
    <property type="entry name" value="Homeodomain-like_sf"/>
</dbReference>
<dbReference type="Proteomes" id="UP000196475">
    <property type="component" value="Unassembled WGS sequence"/>
</dbReference>
<dbReference type="GO" id="GO:0043565">
    <property type="term" value="F:sequence-specific DNA binding"/>
    <property type="evidence" value="ECO:0007669"/>
    <property type="project" value="InterPro"/>
</dbReference>
<evidence type="ECO:0000256" key="3">
    <source>
        <dbReference type="ARBA" id="ARBA00023015"/>
    </source>
</evidence>
<evidence type="ECO:0000256" key="2">
    <source>
        <dbReference type="ARBA" id="ARBA00022840"/>
    </source>
</evidence>
<evidence type="ECO:0000313" key="6">
    <source>
        <dbReference type="EMBL" id="OUM88832.1"/>
    </source>
</evidence>